<organism evidence="8 9">
    <name type="scientific">Chitinophaga jiangningensis</name>
    <dbReference type="NCBI Taxonomy" id="1419482"/>
    <lineage>
        <taxon>Bacteria</taxon>
        <taxon>Pseudomonadati</taxon>
        <taxon>Bacteroidota</taxon>
        <taxon>Chitinophagia</taxon>
        <taxon>Chitinophagales</taxon>
        <taxon>Chitinophagaceae</taxon>
        <taxon>Chitinophaga</taxon>
    </lineage>
</organism>
<gene>
    <name evidence="8" type="ORF">SAMN05444266_108210</name>
</gene>
<evidence type="ECO:0000256" key="5">
    <source>
        <dbReference type="RuleBase" id="RU004404"/>
    </source>
</evidence>
<dbReference type="Pfam" id="PF03572">
    <property type="entry name" value="Peptidase_S41"/>
    <property type="match status" value="1"/>
</dbReference>
<dbReference type="InterPro" id="IPR036034">
    <property type="entry name" value="PDZ_sf"/>
</dbReference>
<evidence type="ECO:0000313" key="8">
    <source>
        <dbReference type="EMBL" id="SHM47630.1"/>
    </source>
</evidence>
<dbReference type="CDD" id="cd07560">
    <property type="entry name" value="Peptidase_S41_CPP"/>
    <property type="match status" value="1"/>
</dbReference>
<proteinExistence type="inferred from homology"/>
<feature type="chain" id="PRO_5009927088" evidence="6">
    <location>
        <begin position="22"/>
        <end position="689"/>
    </location>
</feature>
<dbReference type="EMBL" id="FRBL01000008">
    <property type="protein sequence ID" value="SHM47630.1"/>
    <property type="molecule type" value="Genomic_DNA"/>
</dbReference>
<name>A0A1M7J3F8_9BACT</name>
<sequence length="689" mass="77023">MTIAKYCCYLPILLMSYTAIAGENTDPQKELNRKNTIRLVMNRIKNEHYAPKTVNDQFSQRIWQQYLKVIDANKNTLLQEDVDALRKYETLIDDQLTSQSLEYFNAAYTIQANRLAELQVLYRTLLARPVNFSKKETVAPTRTMASFPKNEKERAEIWRKSMKYEVLKKMLDIQRQDSTKSDVETEAAARKAVLANMDGLFKTLLSTTAADDRFAAFLNTVAMEMDPHTSFMAPIDASLRESMMTHRYFGLGMELTAQDGDVVIKRVLPGGTADLSGLLHADDRILELSDDNGKMINVAGMSITEASRLIRGPLNSIVKMRVRKASGEVKQVEVKRGEIKEDANAARSAVVVEGTKKIGYIQLSEFYLDAKNINGVRCARDVAMEVLKLKEQGVNGMVIDLRGNPGGSLDEVVAMTGLFVKSGPVVLGKGRDKIESYTINNNGETLYDGPLAVMVDESSASASEIFSAAIQDYKRGIVVGSPTSYGKGTMQVTYPMGKLGDSARGIANINYGSMALTIKKFYRINGTTTQLGGVVPDVIFPSKKIYAKIRERDFESAMPADTIPAARFQPYTNTALLQQTIRQANEKIARDSNYQQLRYHVEWLHSQENQPINLEKGLFRKQLQESHQHELAIDSALTLSPDHQLSMQGTADDKLPAEKRARYQDWLKACARDRQLAETVQMLTGMAKN</sequence>
<evidence type="ECO:0000256" key="4">
    <source>
        <dbReference type="ARBA" id="ARBA00022825"/>
    </source>
</evidence>
<dbReference type="STRING" id="1419482.SAMN05444266_108210"/>
<dbReference type="SUPFAM" id="SSF50156">
    <property type="entry name" value="PDZ domain-like"/>
    <property type="match status" value="1"/>
</dbReference>
<dbReference type="Pfam" id="PF11818">
    <property type="entry name" value="DUF3340"/>
    <property type="match status" value="1"/>
</dbReference>
<protein>
    <submittedName>
        <fullName evidence="8">Carboxyl-terminal processing protease</fullName>
    </submittedName>
</protein>
<keyword evidence="2 5" id="KW-0645">Protease</keyword>
<dbReference type="InterPro" id="IPR001478">
    <property type="entry name" value="PDZ"/>
</dbReference>
<dbReference type="Gene3D" id="2.30.42.10">
    <property type="match status" value="1"/>
</dbReference>
<evidence type="ECO:0000256" key="3">
    <source>
        <dbReference type="ARBA" id="ARBA00022801"/>
    </source>
</evidence>
<dbReference type="RefSeq" id="WP_073085125.1">
    <property type="nucleotide sequence ID" value="NZ_FRBL01000008.1"/>
</dbReference>
<dbReference type="Gene3D" id="3.90.226.10">
    <property type="entry name" value="2-enoyl-CoA Hydratase, Chain A, domain 1"/>
    <property type="match status" value="1"/>
</dbReference>
<comment type="similarity">
    <text evidence="1 5">Belongs to the peptidase S41A family.</text>
</comment>
<dbReference type="InterPro" id="IPR004447">
    <property type="entry name" value="Peptidase_S41A"/>
</dbReference>
<reference evidence="8 9" key="1">
    <citation type="submission" date="2016-11" db="EMBL/GenBank/DDBJ databases">
        <authorList>
            <person name="Jaros S."/>
            <person name="Januszkiewicz K."/>
            <person name="Wedrychowicz H."/>
        </authorList>
    </citation>
    <scope>NUCLEOTIDE SEQUENCE [LARGE SCALE GENOMIC DNA]</scope>
    <source>
        <strain evidence="8 9">DSM 27406</strain>
    </source>
</reference>
<dbReference type="GO" id="GO:0007165">
    <property type="term" value="P:signal transduction"/>
    <property type="evidence" value="ECO:0007669"/>
    <property type="project" value="TreeGrafter"/>
</dbReference>
<dbReference type="AlphaFoldDB" id="A0A1M7J3F8"/>
<evidence type="ECO:0000256" key="1">
    <source>
        <dbReference type="ARBA" id="ARBA00009179"/>
    </source>
</evidence>
<dbReference type="InterPro" id="IPR020992">
    <property type="entry name" value="Tail_Prtase_C"/>
</dbReference>
<dbReference type="SUPFAM" id="SSF52096">
    <property type="entry name" value="ClpP/crotonase"/>
    <property type="match status" value="1"/>
</dbReference>
<dbReference type="GO" id="GO:0030288">
    <property type="term" value="C:outer membrane-bounded periplasmic space"/>
    <property type="evidence" value="ECO:0007669"/>
    <property type="project" value="TreeGrafter"/>
</dbReference>
<dbReference type="Pfam" id="PF00595">
    <property type="entry name" value="PDZ"/>
    <property type="match status" value="1"/>
</dbReference>
<dbReference type="SMART" id="SM00228">
    <property type="entry name" value="PDZ"/>
    <property type="match status" value="1"/>
</dbReference>
<dbReference type="Proteomes" id="UP000184420">
    <property type="component" value="Unassembled WGS sequence"/>
</dbReference>
<feature type="signal peptide" evidence="6">
    <location>
        <begin position="1"/>
        <end position="21"/>
    </location>
</feature>
<keyword evidence="3 5" id="KW-0378">Hydrolase</keyword>
<evidence type="ECO:0000256" key="6">
    <source>
        <dbReference type="SAM" id="SignalP"/>
    </source>
</evidence>
<dbReference type="Pfam" id="PF17804">
    <property type="entry name" value="TSP_NTD"/>
    <property type="match status" value="1"/>
</dbReference>
<dbReference type="GO" id="GO:0004175">
    <property type="term" value="F:endopeptidase activity"/>
    <property type="evidence" value="ECO:0007669"/>
    <property type="project" value="TreeGrafter"/>
</dbReference>
<feature type="domain" description="PDZ" evidence="7">
    <location>
        <begin position="236"/>
        <end position="311"/>
    </location>
</feature>
<dbReference type="NCBIfam" id="TIGR00225">
    <property type="entry name" value="prc"/>
    <property type="match status" value="1"/>
</dbReference>
<dbReference type="InterPro" id="IPR040573">
    <property type="entry name" value="TSP_N"/>
</dbReference>
<accession>A0A1M7J3F8</accession>
<keyword evidence="9" id="KW-1185">Reference proteome</keyword>
<dbReference type="InterPro" id="IPR029045">
    <property type="entry name" value="ClpP/crotonase-like_dom_sf"/>
</dbReference>
<evidence type="ECO:0000259" key="7">
    <source>
        <dbReference type="PROSITE" id="PS50106"/>
    </source>
</evidence>
<dbReference type="PANTHER" id="PTHR32060:SF22">
    <property type="entry name" value="CARBOXYL-TERMINAL-PROCESSING PEPTIDASE 3, CHLOROPLASTIC"/>
    <property type="match status" value="1"/>
</dbReference>
<dbReference type="GO" id="GO:0008236">
    <property type="term" value="F:serine-type peptidase activity"/>
    <property type="evidence" value="ECO:0007669"/>
    <property type="project" value="UniProtKB-KW"/>
</dbReference>
<dbReference type="SMART" id="SM00245">
    <property type="entry name" value="TSPc"/>
    <property type="match status" value="1"/>
</dbReference>
<evidence type="ECO:0000313" key="9">
    <source>
        <dbReference type="Proteomes" id="UP000184420"/>
    </source>
</evidence>
<dbReference type="GO" id="GO:0006508">
    <property type="term" value="P:proteolysis"/>
    <property type="evidence" value="ECO:0007669"/>
    <property type="project" value="UniProtKB-KW"/>
</dbReference>
<dbReference type="PROSITE" id="PS50106">
    <property type="entry name" value="PDZ"/>
    <property type="match status" value="1"/>
</dbReference>
<keyword evidence="6" id="KW-0732">Signal</keyword>
<dbReference type="InterPro" id="IPR005151">
    <property type="entry name" value="Tail-specific_protease"/>
</dbReference>
<keyword evidence="4 5" id="KW-0720">Serine protease</keyword>
<dbReference type="PANTHER" id="PTHR32060">
    <property type="entry name" value="TAIL-SPECIFIC PROTEASE"/>
    <property type="match status" value="1"/>
</dbReference>
<evidence type="ECO:0000256" key="2">
    <source>
        <dbReference type="ARBA" id="ARBA00022670"/>
    </source>
</evidence>